<evidence type="ECO:0000313" key="3">
    <source>
        <dbReference type="Proteomes" id="UP001603978"/>
    </source>
</evidence>
<dbReference type="InterPro" id="IPR000182">
    <property type="entry name" value="GNAT_dom"/>
</dbReference>
<dbReference type="InterPro" id="IPR016181">
    <property type="entry name" value="Acyl_CoA_acyltransferase"/>
</dbReference>
<dbReference type="PROSITE" id="PS51186">
    <property type="entry name" value="GNAT"/>
    <property type="match status" value="1"/>
</dbReference>
<name>A0ABW7AJW3_9ACTN</name>
<dbReference type="PANTHER" id="PTHR43792">
    <property type="entry name" value="GNAT FAMILY, PUTATIVE (AFU_ORTHOLOGUE AFUA_3G00765)-RELATED-RELATED"/>
    <property type="match status" value="1"/>
</dbReference>
<gene>
    <name evidence="2" type="ORF">ACFLIM_29860</name>
</gene>
<dbReference type="InterPro" id="IPR051531">
    <property type="entry name" value="N-acetyltransferase"/>
</dbReference>
<accession>A0ABW7AJW3</accession>
<dbReference type="EC" id="2.3.-.-" evidence="2"/>
<comment type="caution">
    <text evidence="2">The sequence shown here is derived from an EMBL/GenBank/DDBJ whole genome shotgun (WGS) entry which is preliminary data.</text>
</comment>
<proteinExistence type="predicted"/>
<dbReference type="SUPFAM" id="SSF55729">
    <property type="entry name" value="Acyl-CoA N-acyltransferases (Nat)"/>
    <property type="match status" value="1"/>
</dbReference>
<keyword evidence="2" id="KW-0808">Transferase</keyword>
<evidence type="ECO:0000259" key="1">
    <source>
        <dbReference type="PROSITE" id="PS51186"/>
    </source>
</evidence>
<dbReference type="EMBL" id="JBICRM010000020">
    <property type="protein sequence ID" value="MFG1707414.1"/>
    <property type="molecule type" value="Genomic_DNA"/>
</dbReference>
<keyword evidence="3" id="KW-1185">Reference proteome</keyword>
<dbReference type="GO" id="GO:0016746">
    <property type="term" value="F:acyltransferase activity"/>
    <property type="evidence" value="ECO:0007669"/>
    <property type="project" value="UniProtKB-KW"/>
</dbReference>
<organism evidence="2 3">
    <name type="scientific">Nonomuraea marmarensis</name>
    <dbReference type="NCBI Taxonomy" id="3351344"/>
    <lineage>
        <taxon>Bacteria</taxon>
        <taxon>Bacillati</taxon>
        <taxon>Actinomycetota</taxon>
        <taxon>Actinomycetes</taxon>
        <taxon>Streptosporangiales</taxon>
        <taxon>Streptosporangiaceae</taxon>
        <taxon>Nonomuraea</taxon>
    </lineage>
</organism>
<keyword evidence="2" id="KW-0012">Acyltransferase</keyword>
<dbReference type="Pfam" id="PF13302">
    <property type="entry name" value="Acetyltransf_3"/>
    <property type="match status" value="1"/>
</dbReference>
<dbReference type="RefSeq" id="WP_393171080.1">
    <property type="nucleotide sequence ID" value="NZ_JBICRM010000020.1"/>
</dbReference>
<sequence>MTAPYTAPVLKPHYPITTQRLLLRPFTPGDLDAVNAYESRPDVTRYLYWDARDRDTSRTFLDKKITRVALLDEGDAIDLAITLRDTGDLIGNCLLIWTSNHHRQGEIGYVLHPDHHGHGYAPEAARAMLRLGFADLGLHRITGRLDARNTASARVLEKLGMRHEATLIDNEHVKGEWASEAIYAILDTEWTP</sequence>
<dbReference type="Proteomes" id="UP001603978">
    <property type="component" value="Unassembled WGS sequence"/>
</dbReference>
<evidence type="ECO:0000313" key="2">
    <source>
        <dbReference type="EMBL" id="MFG1707414.1"/>
    </source>
</evidence>
<protein>
    <submittedName>
        <fullName evidence="2">GNAT family N-acetyltransferase</fullName>
        <ecNumber evidence="2">2.3.-.-</ecNumber>
    </submittedName>
</protein>
<reference evidence="2 3" key="1">
    <citation type="submission" date="2024-10" db="EMBL/GenBank/DDBJ databases">
        <authorList>
            <person name="Topkara A.R."/>
            <person name="Saygin H."/>
        </authorList>
    </citation>
    <scope>NUCLEOTIDE SEQUENCE [LARGE SCALE GENOMIC DNA]</scope>
    <source>
        <strain evidence="2 3">M3C6</strain>
    </source>
</reference>
<feature type="domain" description="N-acetyltransferase" evidence="1">
    <location>
        <begin position="21"/>
        <end position="189"/>
    </location>
</feature>
<dbReference type="Gene3D" id="3.40.630.30">
    <property type="match status" value="1"/>
</dbReference>